<organism evidence="2 3">
    <name type="scientific">Solanum tuberosum</name>
    <name type="common">Potato</name>
    <dbReference type="NCBI Taxonomy" id="4113"/>
    <lineage>
        <taxon>Eukaryota</taxon>
        <taxon>Viridiplantae</taxon>
        <taxon>Streptophyta</taxon>
        <taxon>Embryophyta</taxon>
        <taxon>Tracheophyta</taxon>
        <taxon>Spermatophyta</taxon>
        <taxon>Magnoliopsida</taxon>
        <taxon>eudicotyledons</taxon>
        <taxon>Gunneridae</taxon>
        <taxon>Pentapetalae</taxon>
        <taxon>asterids</taxon>
        <taxon>lamiids</taxon>
        <taxon>Solanales</taxon>
        <taxon>Solanaceae</taxon>
        <taxon>Solanoideae</taxon>
        <taxon>Solaneae</taxon>
        <taxon>Solanum</taxon>
    </lineage>
</organism>
<dbReference type="Proteomes" id="UP000011115">
    <property type="component" value="Unassembled WGS sequence"/>
</dbReference>
<feature type="compositionally biased region" description="Basic and acidic residues" evidence="1">
    <location>
        <begin position="1"/>
        <end position="12"/>
    </location>
</feature>
<proteinExistence type="predicted"/>
<accession>M1DBX5</accession>
<dbReference type="Gramene" id="PGSC0003DMT400086516">
    <property type="protein sequence ID" value="PGSC0003DMT400086516"/>
    <property type="gene ID" value="PGSC0003DMG400036087"/>
</dbReference>
<dbReference type="HOGENOM" id="CLU_165778_0_0_1"/>
<dbReference type="InParanoid" id="M1DBX5"/>
<reference evidence="3" key="1">
    <citation type="journal article" date="2011" name="Nature">
        <title>Genome sequence and analysis of the tuber crop potato.</title>
        <authorList>
            <consortium name="The Potato Genome Sequencing Consortium"/>
        </authorList>
    </citation>
    <scope>NUCLEOTIDE SEQUENCE [LARGE SCALE GENOMIC DNA]</scope>
    <source>
        <strain evidence="3">cv. DM1-3 516 R44</strain>
    </source>
</reference>
<feature type="compositionally biased region" description="Basic and acidic residues" evidence="1">
    <location>
        <begin position="41"/>
        <end position="53"/>
    </location>
</feature>
<reference evidence="2" key="2">
    <citation type="submission" date="2015-06" db="UniProtKB">
        <authorList>
            <consortium name="EnsemblPlants"/>
        </authorList>
    </citation>
    <scope>IDENTIFICATION</scope>
    <source>
        <strain evidence="2">DM1-3 516 R44</strain>
    </source>
</reference>
<feature type="region of interest" description="Disordered" evidence="1">
    <location>
        <begin position="1"/>
        <end position="54"/>
    </location>
</feature>
<dbReference type="EnsemblPlants" id="PGSC0003DMT400086516">
    <property type="protein sequence ID" value="PGSC0003DMT400086516"/>
    <property type="gene ID" value="PGSC0003DMG400036087"/>
</dbReference>
<name>M1DBX5_SOLTU</name>
<dbReference type="PaxDb" id="4113-PGSC0003DMT400086516"/>
<evidence type="ECO:0000313" key="3">
    <source>
        <dbReference type="Proteomes" id="UP000011115"/>
    </source>
</evidence>
<evidence type="ECO:0000313" key="2">
    <source>
        <dbReference type="EnsemblPlants" id="PGSC0003DMT400086516"/>
    </source>
</evidence>
<keyword evidence="3" id="KW-1185">Reference proteome</keyword>
<protein>
    <submittedName>
        <fullName evidence="2">Uncharacterized protein</fullName>
    </submittedName>
</protein>
<dbReference type="AlphaFoldDB" id="M1DBX5"/>
<evidence type="ECO:0000256" key="1">
    <source>
        <dbReference type="SAM" id="MobiDB-lite"/>
    </source>
</evidence>
<sequence length="130" mass="13895">MAKPKVAGENRTPRTKGKRIVTNVEAATSKGKATKPLTSGGKEDKEKGKEARGVHVSSCRKLISTIPRNPNVHSWSRGFYTVVQVCWADSQVATRSRPGTVDALEIVLDTDAQISSTTLGTDAQTDGVTT</sequence>